<evidence type="ECO:0000313" key="1">
    <source>
        <dbReference type="EMBL" id="XCD03107.1"/>
    </source>
</evidence>
<name>A0AAU8AVD7_9VIRU</name>
<organism evidence="1">
    <name type="scientific">Dulem virus 31</name>
    <dbReference type="NCBI Taxonomy" id="3145749"/>
    <lineage>
        <taxon>Viruses</taxon>
        <taxon>Monodnaviria</taxon>
        <taxon>Sangervirae</taxon>
        <taxon>Phixviricota</taxon>
        <taxon>Malgrandaviricetes</taxon>
        <taxon>Petitvirales</taxon>
        <taxon>Microviridae</taxon>
        <taxon>Microvirus</taxon>
    </lineage>
</organism>
<proteinExistence type="predicted"/>
<sequence length="74" mass="8720">MENVLKVLHINTQKMKEKAIRQKMIEYYRIVNEGKVSIPPFMLAELEIQKLKRQGRIDEVYTMLEKAAKEKVSA</sequence>
<reference evidence="1" key="1">
    <citation type="submission" date="2024-03" db="EMBL/GenBank/DDBJ databases">
        <title>Diverse circular DNA viruses in blood, oral, and fecal samples of captive lemurs.</title>
        <authorList>
            <person name="Paietta E.N."/>
            <person name="Kraberger S."/>
            <person name="Lund M.C."/>
            <person name="Custer J.M."/>
            <person name="Vargas K.M."/>
            <person name="Ehmke E.E."/>
            <person name="Yoder A.D."/>
            <person name="Varsani A."/>
        </authorList>
    </citation>
    <scope>NUCLEOTIDE SEQUENCE</scope>
    <source>
        <strain evidence="1">Duke_17_45</strain>
    </source>
</reference>
<accession>A0AAU8AVD7</accession>
<dbReference type="EMBL" id="PP511318">
    <property type="protein sequence ID" value="XCD03107.1"/>
    <property type="molecule type" value="Genomic_DNA"/>
</dbReference>
<protein>
    <submittedName>
        <fullName evidence="1">Uncharacterized protein</fullName>
    </submittedName>
</protein>